<protein>
    <submittedName>
        <fullName evidence="2">Uncharacterized protein</fullName>
    </submittedName>
</protein>
<gene>
    <name evidence="2" type="ordered locus">Psta_0988</name>
</gene>
<dbReference type="KEGG" id="psl:Psta_0988"/>
<keyword evidence="3" id="KW-1185">Reference proteome</keyword>
<evidence type="ECO:0000313" key="3">
    <source>
        <dbReference type="Proteomes" id="UP000001887"/>
    </source>
</evidence>
<reference evidence="2 3" key="1">
    <citation type="journal article" date="2009" name="Stand. Genomic Sci.">
        <title>Complete genome sequence of Pirellula staleyi type strain (ATCC 27377).</title>
        <authorList>
            <person name="Clum A."/>
            <person name="Tindall B.J."/>
            <person name="Sikorski J."/>
            <person name="Ivanova N."/>
            <person name="Mavrommatis K."/>
            <person name="Lucas S."/>
            <person name="Glavina del Rio T."/>
            <person name="Nolan M."/>
            <person name="Chen F."/>
            <person name="Tice H."/>
            <person name="Pitluck S."/>
            <person name="Cheng J.F."/>
            <person name="Chertkov O."/>
            <person name="Brettin T."/>
            <person name="Han C."/>
            <person name="Detter J.C."/>
            <person name="Kuske C."/>
            <person name="Bruce D."/>
            <person name="Goodwin L."/>
            <person name="Ovchinikova G."/>
            <person name="Pati A."/>
            <person name="Mikhailova N."/>
            <person name="Chen A."/>
            <person name="Palaniappan K."/>
            <person name="Land M."/>
            <person name="Hauser L."/>
            <person name="Chang Y.J."/>
            <person name="Jeffries C.D."/>
            <person name="Chain P."/>
            <person name="Rohde M."/>
            <person name="Goker M."/>
            <person name="Bristow J."/>
            <person name="Eisen J.A."/>
            <person name="Markowitz V."/>
            <person name="Hugenholtz P."/>
            <person name="Kyrpides N.C."/>
            <person name="Klenk H.P."/>
            <person name="Lapidus A."/>
        </authorList>
    </citation>
    <scope>NUCLEOTIDE SEQUENCE [LARGE SCALE GENOMIC DNA]</scope>
    <source>
        <strain evidence="3">ATCC 27377 / DSM 6068 / ICPB 4128</strain>
    </source>
</reference>
<evidence type="ECO:0000313" key="2">
    <source>
        <dbReference type="EMBL" id="ADB15672.1"/>
    </source>
</evidence>
<organism evidence="2 3">
    <name type="scientific">Pirellula staleyi (strain ATCC 27377 / DSM 6068 / ICPB 4128)</name>
    <name type="common">Pirella staleyi</name>
    <dbReference type="NCBI Taxonomy" id="530564"/>
    <lineage>
        <taxon>Bacteria</taxon>
        <taxon>Pseudomonadati</taxon>
        <taxon>Planctomycetota</taxon>
        <taxon>Planctomycetia</taxon>
        <taxon>Pirellulales</taxon>
        <taxon>Pirellulaceae</taxon>
        <taxon>Pirellula</taxon>
    </lineage>
</organism>
<dbReference type="EMBL" id="CP001848">
    <property type="protein sequence ID" value="ADB15672.1"/>
    <property type="molecule type" value="Genomic_DNA"/>
</dbReference>
<dbReference type="OrthoDB" id="214050at2"/>
<proteinExistence type="predicted"/>
<name>D2R7H6_PIRSD</name>
<dbReference type="Gene3D" id="3.30.1340.30">
    <property type="match status" value="1"/>
</dbReference>
<dbReference type="Proteomes" id="UP000001887">
    <property type="component" value="Chromosome"/>
</dbReference>
<sequence>MAETLVSGLADRAREILSRSRIYVIRTLEVTQQDDCVVLRGNVDSFYHKQLAQELLRGDLPSVEIVNHISVVYRHRDWWDEIDPQHRPAQATTEAPAHRIDVPATLPPTPPARDRRKVK</sequence>
<feature type="region of interest" description="Disordered" evidence="1">
    <location>
        <begin position="85"/>
        <end position="119"/>
    </location>
</feature>
<dbReference type="HOGENOM" id="CLU_2059195_0_0_0"/>
<accession>D2R7H6</accession>
<dbReference type="AlphaFoldDB" id="D2R7H6"/>
<evidence type="ECO:0000256" key="1">
    <source>
        <dbReference type="SAM" id="MobiDB-lite"/>
    </source>
</evidence>